<evidence type="ECO:0000313" key="2">
    <source>
        <dbReference type="EMBL" id="CAI2376514.1"/>
    </source>
</evidence>
<accession>A0AAD1XPM8</accession>
<feature type="region of interest" description="Disordered" evidence="1">
    <location>
        <begin position="44"/>
        <end position="69"/>
    </location>
</feature>
<feature type="compositionally biased region" description="Polar residues" evidence="1">
    <location>
        <begin position="256"/>
        <end position="269"/>
    </location>
</feature>
<name>A0AAD1XPM8_EUPCR</name>
<proteinExistence type="predicted"/>
<organism evidence="2 3">
    <name type="scientific">Euplotes crassus</name>
    <dbReference type="NCBI Taxonomy" id="5936"/>
    <lineage>
        <taxon>Eukaryota</taxon>
        <taxon>Sar</taxon>
        <taxon>Alveolata</taxon>
        <taxon>Ciliophora</taxon>
        <taxon>Intramacronucleata</taxon>
        <taxon>Spirotrichea</taxon>
        <taxon>Hypotrichia</taxon>
        <taxon>Euplotida</taxon>
        <taxon>Euplotidae</taxon>
        <taxon>Moneuplotes</taxon>
    </lineage>
</organism>
<evidence type="ECO:0000256" key="1">
    <source>
        <dbReference type="SAM" id="MobiDB-lite"/>
    </source>
</evidence>
<evidence type="ECO:0000313" key="3">
    <source>
        <dbReference type="Proteomes" id="UP001295684"/>
    </source>
</evidence>
<gene>
    <name evidence="2" type="ORF">ECRASSUSDP1_LOCUS17884</name>
</gene>
<feature type="compositionally biased region" description="Polar residues" evidence="1">
    <location>
        <begin position="55"/>
        <end position="66"/>
    </location>
</feature>
<feature type="compositionally biased region" description="Basic and acidic residues" evidence="1">
    <location>
        <begin position="44"/>
        <end position="54"/>
    </location>
</feature>
<dbReference type="Proteomes" id="UP001295684">
    <property type="component" value="Unassembled WGS sequence"/>
</dbReference>
<feature type="compositionally biased region" description="Basic and acidic residues" evidence="1">
    <location>
        <begin position="271"/>
        <end position="286"/>
    </location>
</feature>
<protein>
    <submittedName>
        <fullName evidence="2">Uncharacterized protein</fullName>
    </submittedName>
</protein>
<keyword evidence="3" id="KW-1185">Reference proteome</keyword>
<dbReference type="EMBL" id="CAMPGE010018075">
    <property type="protein sequence ID" value="CAI2376514.1"/>
    <property type="molecule type" value="Genomic_DNA"/>
</dbReference>
<comment type="caution">
    <text evidence="2">The sequence shown here is derived from an EMBL/GenBank/DDBJ whole genome shotgun (WGS) entry which is preliminary data.</text>
</comment>
<feature type="region of interest" description="Disordered" evidence="1">
    <location>
        <begin position="256"/>
        <end position="286"/>
    </location>
</feature>
<dbReference type="AlphaFoldDB" id="A0AAD1XPM8"/>
<sequence length="286" mass="32568">MGCSNARTIKVQANVTKFPDQKQPLGENKPSEKKWWNLVNENRGLDRREKKENNVQDNPGWANQFSKPPELSKDALFGRAKSPLKQLKFEKNKFLKDATNMGSEDPMRNTNELIRRNQNKSNRDIDDVRKGIDQLNDLFGSKDFSMNPNDMDKSGDINALLNDLVTSQDRKLYKFRENGGEVKNSSTLNILDGNIEGSGLIQFDHELYSNMDQSYKINLSSKEGSALGFQVSQSGFGNTLTAKNHHTTVKRNVSPNITSFDFSSKQQDTNQDEHRNYEDDLDRLLS</sequence>
<reference evidence="2" key="1">
    <citation type="submission" date="2023-07" db="EMBL/GenBank/DDBJ databases">
        <authorList>
            <consortium name="AG Swart"/>
            <person name="Singh M."/>
            <person name="Singh A."/>
            <person name="Seah K."/>
            <person name="Emmerich C."/>
        </authorList>
    </citation>
    <scope>NUCLEOTIDE SEQUENCE</scope>
    <source>
        <strain evidence="2">DP1</strain>
    </source>
</reference>